<dbReference type="InterPro" id="IPR029039">
    <property type="entry name" value="Flavoprotein-like_sf"/>
</dbReference>
<evidence type="ECO:0000313" key="4">
    <source>
        <dbReference type="EMBL" id="WAJ24418.1"/>
    </source>
</evidence>
<dbReference type="InterPro" id="IPR005025">
    <property type="entry name" value="FMN_Rdtase-like_dom"/>
</dbReference>
<accession>A0ABY7AG31</accession>
<dbReference type="Proteomes" id="UP001163115">
    <property type="component" value="Chromosome"/>
</dbReference>
<dbReference type="RefSeq" id="WP_268115528.1">
    <property type="nucleotide sequence ID" value="NZ_CP113524.1"/>
</dbReference>
<keyword evidence="1" id="KW-0285">Flavoprotein</keyword>
<proteinExistence type="predicted"/>
<gene>
    <name evidence="4" type="ORF">OW255_02525</name>
</gene>
<dbReference type="InterPro" id="IPR051796">
    <property type="entry name" value="ISF_SsuE-like"/>
</dbReference>
<dbReference type="PANTHER" id="PTHR43278:SF2">
    <property type="entry name" value="IRON-SULFUR FLAVOPROTEIN"/>
    <property type="match status" value="1"/>
</dbReference>
<dbReference type="Pfam" id="PF03358">
    <property type="entry name" value="FMN_red"/>
    <property type="match status" value="1"/>
</dbReference>
<protein>
    <submittedName>
        <fullName evidence="4">Flavodoxin family protein</fullName>
    </submittedName>
</protein>
<evidence type="ECO:0000256" key="1">
    <source>
        <dbReference type="ARBA" id="ARBA00022630"/>
    </source>
</evidence>
<evidence type="ECO:0000313" key="5">
    <source>
        <dbReference type="Proteomes" id="UP001163115"/>
    </source>
</evidence>
<name>A0ABY7AG31_9FIRM</name>
<evidence type="ECO:0000259" key="3">
    <source>
        <dbReference type="Pfam" id="PF03358"/>
    </source>
</evidence>
<dbReference type="SUPFAM" id="SSF52218">
    <property type="entry name" value="Flavoproteins"/>
    <property type="match status" value="1"/>
</dbReference>
<dbReference type="EMBL" id="CP113524">
    <property type="protein sequence ID" value="WAJ24418.1"/>
    <property type="molecule type" value="Genomic_DNA"/>
</dbReference>
<evidence type="ECO:0000256" key="2">
    <source>
        <dbReference type="ARBA" id="ARBA00022643"/>
    </source>
</evidence>
<dbReference type="PANTHER" id="PTHR43278">
    <property type="entry name" value="NAD(P)H-DEPENDENT FMN-CONTAINING OXIDOREDUCTASE YWQN-RELATED"/>
    <property type="match status" value="1"/>
</dbReference>
<reference evidence="4" key="1">
    <citation type="submission" date="2022-11" db="EMBL/GenBank/DDBJ databases">
        <title>Lacrimispora xylanolytica sy1, complete genome.</title>
        <authorList>
            <person name="Choi S."/>
        </authorList>
    </citation>
    <scope>NUCLEOTIDE SEQUENCE</scope>
    <source>
        <strain evidence="4">Sy1</strain>
    </source>
</reference>
<feature type="domain" description="NADPH-dependent FMN reductase-like" evidence="3">
    <location>
        <begin position="1"/>
        <end position="117"/>
    </location>
</feature>
<sequence>MKVLAVNGSPRKNENTAVLLRSALGGAHENGAETRLVNLYDLNFKGCLSCFACKRKGSLCNGICAVKDDLKEVLEYALSCDVIFLGSPIYFGEVTGVMRSFLERLFFPNLSYNEGELSTFPGKIASGFIYTMNVPKDVMEKINYEAIFTQNQRLLELFHGKSEILISNDTYQFHDYSKYDASRFDENHKAKVKETQFPIDCQNAYDMGILLTKVE</sequence>
<keyword evidence="2" id="KW-0288">FMN</keyword>
<organism evidence="4 5">
    <name type="scientific">Lacrimispora xylanolytica</name>
    <dbReference type="NCBI Taxonomy" id="29375"/>
    <lineage>
        <taxon>Bacteria</taxon>
        <taxon>Bacillati</taxon>
        <taxon>Bacillota</taxon>
        <taxon>Clostridia</taxon>
        <taxon>Lachnospirales</taxon>
        <taxon>Lachnospiraceae</taxon>
        <taxon>Lacrimispora</taxon>
    </lineage>
</organism>
<keyword evidence="5" id="KW-1185">Reference proteome</keyword>
<dbReference type="Gene3D" id="3.40.50.360">
    <property type="match status" value="1"/>
</dbReference>